<keyword evidence="3" id="KW-1185">Reference proteome</keyword>
<reference evidence="2 3" key="1">
    <citation type="submission" date="2024-03" db="EMBL/GenBank/DDBJ databases">
        <authorList>
            <person name="Gkanogiannis A."/>
            <person name="Becerra Lopez-Lavalle L."/>
        </authorList>
    </citation>
    <scope>NUCLEOTIDE SEQUENCE [LARGE SCALE GENOMIC DNA]</scope>
</reference>
<dbReference type="Proteomes" id="UP001642487">
    <property type="component" value="Chromosome 4"/>
</dbReference>
<evidence type="ECO:0000313" key="2">
    <source>
        <dbReference type="EMBL" id="CAK9321312.1"/>
    </source>
</evidence>
<protein>
    <submittedName>
        <fullName evidence="2">Uncharacterized protein</fullName>
    </submittedName>
</protein>
<feature type="compositionally biased region" description="Gly residues" evidence="1">
    <location>
        <begin position="88"/>
        <end position="101"/>
    </location>
</feature>
<evidence type="ECO:0000313" key="3">
    <source>
        <dbReference type="Proteomes" id="UP001642487"/>
    </source>
</evidence>
<sequence>MALARSSDCYVGSRMRNIPWIGRESGRESAELIRVAQRIIAALEGAAAALSGGATQYSAAFLQFAQQFGDAVAVGGGWLPGEGSSSNGAGGGGSGSFGGGVVLRPPEKPHLRHGSGKVYFTRLRWRVRMNSAFGSQPRRGTHASST</sequence>
<evidence type="ECO:0000256" key="1">
    <source>
        <dbReference type="SAM" id="MobiDB-lite"/>
    </source>
</evidence>
<organism evidence="2 3">
    <name type="scientific">Citrullus colocynthis</name>
    <name type="common">colocynth</name>
    <dbReference type="NCBI Taxonomy" id="252529"/>
    <lineage>
        <taxon>Eukaryota</taxon>
        <taxon>Viridiplantae</taxon>
        <taxon>Streptophyta</taxon>
        <taxon>Embryophyta</taxon>
        <taxon>Tracheophyta</taxon>
        <taxon>Spermatophyta</taxon>
        <taxon>Magnoliopsida</taxon>
        <taxon>eudicotyledons</taxon>
        <taxon>Gunneridae</taxon>
        <taxon>Pentapetalae</taxon>
        <taxon>rosids</taxon>
        <taxon>fabids</taxon>
        <taxon>Cucurbitales</taxon>
        <taxon>Cucurbitaceae</taxon>
        <taxon>Benincaseae</taxon>
        <taxon>Citrullus</taxon>
    </lineage>
</organism>
<dbReference type="EMBL" id="OZ021738">
    <property type="protein sequence ID" value="CAK9321312.1"/>
    <property type="molecule type" value="Genomic_DNA"/>
</dbReference>
<proteinExistence type="predicted"/>
<feature type="region of interest" description="Disordered" evidence="1">
    <location>
        <begin position="82"/>
        <end position="112"/>
    </location>
</feature>
<gene>
    <name evidence="2" type="ORF">CITCOLO1_LOCUS13382</name>
</gene>
<name>A0ABP0YN07_9ROSI</name>
<accession>A0ABP0YN07</accession>